<dbReference type="RefSeq" id="WP_239138792.1">
    <property type="nucleotide sequence ID" value="NZ_BOMU01000101.1"/>
</dbReference>
<protein>
    <submittedName>
        <fullName evidence="4">Acyl carrier protein</fullName>
    </submittedName>
</protein>
<keyword evidence="2" id="KW-0597">Phosphoprotein</keyword>
<keyword evidence="1" id="KW-0596">Phosphopantetheine</keyword>
<dbReference type="SUPFAM" id="SSF47336">
    <property type="entry name" value="ACP-like"/>
    <property type="match status" value="1"/>
</dbReference>
<feature type="domain" description="Carrier" evidence="3">
    <location>
        <begin position="1"/>
        <end position="78"/>
    </location>
</feature>
<gene>
    <name evidence="4" type="ORF">SAMN06264365_12412</name>
</gene>
<dbReference type="AlphaFoldDB" id="A0A239HAY5"/>
<evidence type="ECO:0000259" key="3">
    <source>
        <dbReference type="PROSITE" id="PS50075"/>
    </source>
</evidence>
<dbReference type="InterPro" id="IPR036736">
    <property type="entry name" value="ACP-like_sf"/>
</dbReference>
<evidence type="ECO:0000313" key="4">
    <source>
        <dbReference type="EMBL" id="SNS78520.1"/>
    </source>
</evidence>
<organism evidence="4 5">
    <name type="scientific">Actinoplanes regularis</name>
    <dbReference type="NCBI Taxonomy" id="52697"/>
    <lineage>
        <taxon>Bacteria</taxon>
        <taxon>Bacillati</taxon>
        <taxon>Actinomycetota</taxon>
        <taxon>Actinomycetes</taxon>
        <taxon>Micromonosporales</taxon>
        <taxon>Micromonosporaceae</taxon>
        <taxon>Actinoplanes</taxon>
    </lineage>
</organism>
<accession>A0A239HAY5</accession>
<name>A0A239HAY5_9ACTN</name>
<evidence type="ECO:0000256" key="2">
    <source>
        <dbReference type="ARBA" id="ARBA00022553"/>
    </source>
</evidence>
<dbReference type="InterPro" id="IPR006162">
    <property type="entry name" value="Ppantetheine_attach_site"/>
</dbReference>
<evidence type="ECO:0000256" key="1">
    <source>
        <dbReference type="ARBA" id="ARBA00022450"/>
    </source>
</evidence>
<reference evidence="4 5" key="1">
    <citation type="submission" date="2017-06" db="EMBL/GenBank/DDBJ databases">
        <authorList>
            <person name="Kim H.J."/>
            <person name="Triplett B.A."/>
        </authorList>
    </citation>
    <scope>NUCLEOTIDE SEQUENCE [LARGE SCALE GENOMIC DNA]</scope>
    <source>
        <strain evidence="4 5">DSM 43151</strain>
    </source>
</reference>
<evidence type="ECO:0000313" key="5">
    <source>
        <dbReference type="Proteomes" id="UP000198415"/>
    </source>
</evidence>
<dbReference type="Gene3D" id="1.10.1200.10">
    <property type="entry name" value="ACP-like"/>
    <property type="match status" value="1"/>
</dbReference>
<dbReference type="PROSITE" id="PS00012">
    <property type="entry name" value="PHOSPHOPANTETHEINE"/>
    <property type="match status" value="1"/>
</dbReference>
<dbReference type="InterPro" id="IPR009081">
    <property type="entry name" value="PP-bd_ACP"/>
</dbReference>
<dbReference type="Proteomes" id="UP000198415">
    <property type="component" value="Unassembled WGS sequence"/>
</dbReference>
<dbReference type="Pfam" id="PF00550">
    <property type="entry name" value="PP-binding"/>
    <property type="match status" value="1"/>
</dbReference>
<dbReference type="EMBL" id="FZNR01000024">
    <property type="protein sequence ID" value="SNS78520.1"/>
    <property type="molecule type" value="Genomic_DNA"/>
</dbReference>
<keyword evidence="5" id="KW-1185">Reference proteome</keyword>
<dbReference type="PROSITE" id="PS50075">
    <property type="entry name" value="CARRIER"/>
    <property type="match status" value="1"/>
</dbReference>
<sequence length="82" mass="9037">MTLDTGFLDLLRPFLKYVGDKPISADSSLHDLGLDSMRAIELLFAVEEEYGVAMPDELLTDSTFATASSLWATIASLRERTP</sequence>
<proteinExistence type="predicted"/>